<keyword evidence="3" id="KW-1185">Reference proteome</keyword>
<evidence type="ECO:0000256" key="1">
    <source>
        <dbReference type="SAM" id="Phobius"/>
    </source>
</evidence>
<name>A0ABP8PU97_9NOCA</name>
<comment type="caution">
    <text evidence="2">The sequence shown here is derived from an EMBL/GenBank/DDBJ whole genome shotgun (WGS) entry which is preliminary data.</text>
</comment>
<organism evidence="2 3">
    <name type="scientific">Rhodococcus olei</name>
    <dbReference type="NCBI Taxonomy" id="2161675"/>
    <lineage>
        <taxon>Bacteria</taxon>
        <taxon>Bacillati</taxon>
        <taxon>Actinomycetota</taxon>
        <taxon>Actinomycetes</taxon>
        <taxon>Mycobacteriales</taxon>
        <taxon>Nocardiaceae</taxon>
        <taxon>Rhodococcus</taxon>
    </lineage>
</organism>
<proteinExistence type="predicted"/>
<sequence>MAQARTALEVLWCRPARGDLLPDDRRGRVDVARPGVKFNPEMREAMKNPGKLVTILAALRLFVGASAYLTPRLNDEAVGAPAIGTPGQPVSTRFFGARDIAYGIGLLTASDSDRNLWVRLGMATDFADAAALYVSGVPGKKIAPMAVALGVGALGAAVLAQRTRTN</sequence>
<keyword evidence="1" id="KW-0812">Transmembrane</keyword>
<keyword evidence="1" id="KW-1133">Transmembrane helix</keyword>
<evidence type="ECO:0000313" key="3">
    <source>
        <dbReference type="Proteomes" id="UP001501183"/>
    </source>
</evidence>
<gene>
    <name evidence="2" type="ORF">GCM10023094_55890</name>
</gene>
<feature type="transmembrane region" description="Helical" evidence="1">
    <location>
        <begin position="142"/>
        <end position="160"/>
    </location>
</feature>
<feature type="transmembrane region" description="Helical" evidence="1">
    <location>
        <begin position="52"/>
        <end position="69"/>
    </location>
</feature>
<accession>A0ABP8PU97</accession>
<evidence type="ECO:0000313" key="2">
    <source>
        <dbReference type="EMBL" id="GAA4491459.1"/>
    </source>
</evidence>
<keyword evidence="1" id="KW-0472">Membrane</keyword>
<dbReference type="EMBL" id="BAABFB010000092">
    <property type="protein sequence ID" value="GAA4491459.1"/>
    <property type="molecule type" value="Genomic_DNA"/>
</dbReference>
<evidence type="ECO:0008006" key="4">
    <source>
        <dbReference type="Google" id="ProtNLM"/>
    </source>
</evidence>
<dbReference type="Proteomes" id="UP001501183">
    <property type="component" value="Unassembled WGS sequence"/>
</dbReference>
<protein>
    <recommendedName>
        <fullName evidence="4">DUF4267 domain-containing protein</fullName>
    </recommendedName>
</protein>
<reference evidence="3" key="1">
    <citation type="journal article" date="2019" name="Int. J. Syst. Evol. Microbiol.">
        <title>The Global Catalogue of Microorganisms (GCM) 10K type strain sequencing project: providing services to taxonomists for standard genome sequencing and annotation.</title>
        <authorList>
            <consortium name="The Broad Institute Genomics Platform"/>
            <consortium name="The Broad Institute Genome Sequencing Center for Infectious Disease"/>
            <person name="Wu L."/>
            <person name="Ma J."/>
        </authorList>
    </citation>
    <scope>NUCLEOTIDE SEQUENCE [LARGE SCALE GENOMIC DNA]</scope>
    <source>
        <strain evidence="3">JCM 32206</strain>
    </source>
</reference>